<dbReference type="PANTHER" id="PTHR36307:SF1">
    <property type="entry name" value="FLAGELLA BASAL BODY P-RING FORMATION PROTEIN FLGA"/>
    <property type="match status" value="1"/>
</dbReference>
<dbReference type="CDD" id="cd11614">
    <property type="entry name" value="SAF_CpaB_FlgA_like"/>
    <property type="match status" value="1"/>
</dbReference>
<dbReference type="PANTHER" id="PTHR36307">
    <property type="entry name" value="FLAGELLA BASAL BODY P-RING FORMATION PROTEIN FLGA"/>
    <property type="match status" value="1"/>
</dbReference>
<dbReference type="RefSeq" id="WP_054357883.1">
    <property type="nucleotide sequence ID" value="NZ_LJYW01000001.1"/>
</dbReference>
<dbReference type="NCBIfam" id="TIGR03170">
    <property type="entry name" value="flgA_cterm"/>
    <property type="match status" value="1"/>
</dbReference>
<evidence type="ECO:0000256" key="1">
    <source>
        <dbReference type="ARBA" id="ARBA00004418"/>
    </source>
</evidence>
<name>A0A0P6VN96_9HYPH</name>
<feature type="domain" description="SAF" evidence="5">
    <location>
        <begin position="190"/>
        <end position="252"/>
    </location>
</feature>
<sequence length="328" mass="34018">MTARPAFLKSRAAAALALALVATGADARPVLRASVTVGADLVTIGDFFDDAGALADRAIFRAPDLGTTGTVPAWRVIAEARAAGLTDATEGNLVEISVTRSAREIGAGEIQRLVGAAVARQMNVAGVDSLQITFDAPLEPRLADQRSATPIRVASISLLPGQDRFEALLLLDRGGSQDRIRLRGAAVEVVDILTLARPVVRGEVVTADDLIVDRVPKRQAGAVRPIAPEEIAGLAARRQLRAGQPIVASDFTKPVLVQRGETVAIVFESPGLILTARGQALEPGALGQTVSVLNQQSKRSVIGVVTGQGRVTIGGRTPVASLAGGPKP</sequence>
<dbReference type="PROSITE" id="PS51318">
    <property type="entry name" value="TAT"/>
    <property type="match status" value="1"/>
</dbReference>
<evidence type="ECO:0000259" key="5">
    <source>
        <dbReference type="SMART" id="SM00858"/>
    </source>
</evidence>
<dbReference type="Gene3D" id="2.30.30.760">
    <property type="match status" value="1"/>
</dbReference>
<evidence type="ECO:0000256" key="2">
    <source>
        <dbReference type="ARBA" id="ARBA00022729"/>
    </source>
</evidence>
<dbReference type="InterPro" id="IPR013974">
    <property type="entry name" value="SAF"/>
</dbReference>
<dbReference type="AlphaFoldDB" id="A0A0P6VN96"/>
<dbReference type="InterPro" id="IPR039246">
    <property type="entry name" value="Flagellar_FlgA"/>
</dbReference>
<reference evidence="6 7" key="2">
    <citation type="submission" date="2015-10" db="EMBL/GenBank/DDBJ databases">
        <title>Draft Genome Sequence of Prosthecomicrobium hirschii ATCC 27832.</title>
        <authorList>
            <person name="Daniel J."/>
            <person name="Givan S.A."/>
            <person name="Brun Y.V."/>
            <person name="Brown P.J."/>
        </authorList>
    </citation>
    <scope>NUCLEOTIDE SEQUENCE [LARGE SCALE GENOMIC DNA]</scope>
    <source>
        <strain evidence="6 7">16</strain>
    </source>
</reference>
<comment type="caution">
    <text evidence="6">The sequence shown here is derived from an EMBL/GenBank/DDBJ whole genome shotgun (WGS) entry which is preliminary data.</text>
</comment>
<evidence type="ECO:0000313" key="6">
    <source>
        <dbReference type="EMBL" id="KPL51720.1"/>
    </source>
</evidence>
<gene>
    <name evidence="6" type="ORF">ABB55_05330</name>
</gene>
<dbReference type="EMBL" id="LJYW01000001">
    <property type="protein sequence ID" value="KPL51720.1"/>
    <property type="molecule type" value="Genomic_DNA"/>
</dbReference>
<dbReference type="GO" id="GO:0042597">
    <property type="term" value="C:periplasmic space"/>
    <property type="evidence" value="ECO:0007669"/>
    <property type="project" value="UniProtKB-SubCell"/>
</dbReference>
<dbReference type="Gene3D" id="3.90.1210.10">
    <property type="entry name" value="Antifreeze-like/N-acetylneuraminic acid synthase C-terminal domain"/>
    <property type="match status" value="1"/>
</dbReference>
<feature type="chain" id="PRO_5006131641" description="SAF domain-containing protein" evidence="4">
    <location>
        <begin position="28"/>
        <end position="328"/>
    </location>
</feature>
<feature type="signal peptide" evidence="4">
    <location>
        <begin position="1"/>
        <end position="27"/>
    </location>
</feature>
<comment type="subcellular location">
    <subcellularLocation>
        <location evidence="1">Periplasm</location>
    </subcellularLocation>
</comment>
<dbReference type="STRING" id="665126.ABB55_05330"/>
<keyword evidence="3" id="KW-0574">Periplasm</keyword>
<protein>
    <recommendedName>
        <fullName evidence="5">SAF domain-containing protein</fullName>
    </recommendedName>
</protein>
<dbReference type="InterPro" id="IPR017585">
    <property type="entry name" value="SAF_FlgA"/>
</dbReference>
<dbReference type="SMART" id="SM00858">
    <property type="entry name" value="SAF"/>
    <property type="match status" value="1"/>
</dbReference>
<evidence type="ECO:0000256" key="3">
    <source>
        <dbReference type="ARBA" id="ARBA00022764"/>
    </source>
</evidence>
<keyword evidence="7" id="KW-1185">Reference proteome</keyword>
<dbReference type="Proteomes" id="UP000048984">
    <property type="component" value="Unassembled WGS sequence"/>
</dbReference>
<accession>A0A0P6VN96</accession>
<evidence type="ECO:0000256" key="4">
    <source>
        <dbReference type="SAM" id="SignalP"/>
    </source>
</evidence>
<proteinExistence type="predicted"/>
<evidence type="ECO:0000313" key="7">
    <source>
        <dbReference type="Proteomes" id="UP000048984"/>
    </source>
</evidence>
<reference evidence="6 7" key="1">
    <citation type="submission" date="2015-09" db="EMBL/GenBank/DDBJ databases">
        <authorList>
            <person name="Jackson K.R."/>
            <person name="Lunt B.L."/>
            <person name="Fisher J.N.B."/>
            <person name="Gardner A.V."/>
            <person name="Bailey M.E."/>
            <person name="Deus L.M."/>
            <person name="Earl A.S."/>
            <person name="Gibby P.D."/>
            <person name="Hartmann K.A."/>
            <person name="Liu J.E."/>
            <person name="Manci A.M."/>
            <person name="Nielsen D.A."/>
            <person name="Solomon M.B."/>
            <person name="Breakwell D.P."/>
            <person name="Burnett S.H."/>
            <person name="Grose J.H."/>
        </authorList>
    </citation>
    <scope>NUCLEOTIDE SEQUENCE [LARGE SCALE GENOMIC DNA]</scope>
    <source>
        <strain evidence="6 7">16</strain>
    </source>
</reference>
<dbReference type="Pfam" id="PF13144">
    <property type="entry name" value="ChapFlgA"/>
    <property type="match status" value="1"/>
</dbReference>
<organism evidence="6 7">
    <name type="scientific">Prosthecodimorpha hirschii</name>
    <dbReference type="NCBI Taxonomy" id="665126"/>
    <lineage>
        <taxon>Bacteria</taxon>
        <taxon>Pseudomonadati</taxon>
        <taxon>Pseudomonadota</taxon>
        <taxon>Alphaproteobacteria</taxon>
        <taxon>Hyphomicrobiales</taxon>
        <taxon>Ancalomicrobiaceae</taxon>
        <taxon>Prosthecodimorpha</taxon>
    </lineage>
</organism>
<keyword evidence="2 4" id="KW-0732">Signal</keyword>
<dbReference type="InterPro" id="IPR006311">
    <property type="entry name" value="TAT_signal"/>
</dbReference>
<dbReference type="GO" id="GO:0044780">
    <property type="term" value="P:bacterial-type flagellum assembly"/>
    <property type="evidence" value="ECO:0007669"/>
    <property type="project" value="InterPro"/>
</dbReference>